<feature type="coiled-coil region" evidence="10">
    <location>
        <begin position="79"/>
        <end position="160"/>
    </location>
</feature>
<comment type="similarity">
    <text evidence="2 9">Belongs to the membrane fusion protein (MFP) (TC 8.A.1) family.</text>
</comment>
<dbReference type="RefSeq" id="WP_036831505.1">
    <property type="nucleotide sequence ID" value="NZ_JGVO01001591.1"/>
</dbReference>
<evidence type="ECO:0000256" key="2">
    <source>
        <dbReference type="ARBA" id="ARBA00009477"/>
    </source>
</evidence>
<evidence type="ECO:0000256" key="5">
    <source>
        <dbReference type="ARBA" id="ARBA00022519"/>
    </source>
</evidence>
<sequence>MTKQQTPLPAEILPEWEQLRRYRPTRLLRTGVWSLLGLVVLVVIWLCLAQVDTFVVAKGQVKKGELLAVLDNTVSLADVKALEYQVKSAEARIRRLQAELDEEATFDAFQVGPQQRLEAALYRARQAELEASLSSKKQQLNSLQLRMESLRGERSIVTEQVVLLGQLVGDKKQRFQQEKDQFRRQGPRKEEYFTAQSQWLEARRRQAAIESSLVGLAAEVSSTQAGIERFLSQRNADTSLQLVESIREFIELKQQLVASRERLRLVNIFAPFDAIVLRYADKTIGTRVNNGDFLFELVPVDSPMEVVVDLNPADISQVVPGDPVTIKLDTLPFTKFGTLSGELRQVSEDTLEDGVSGRKTLTYRGWIDILSQEHLRQLPDDFRLQPGLTLEANINTGQRSLISYLLYPIARALDESFREP</sequence>
<proteinExistence type="inferred from homology"/>
<accession>A0A2T3N8H8</accession>
<dbReference type="EMBL" id="PYMA01000031">
    <property type="protein sequence ID" value="PSW09573.1"/>
    <property type="molecule type" value="Genomic_DNA"/>
</dbReference>
<keyword evidence="7 9" id="KW-1133">Transmembrane helix</keyword>
<keyword evidence="6 9" id="KW-0812">Transmembrane</keyword>
<protein>
    <recommendedName>
        <fullName evidence="9">Membrane fusion protein (MFP) family protein</fullName>
    </recommendedName>
</protein>
<evidence type="ECO:0000256" key="8">
    <source>
        <dbReference type="ARBA" id="ARBA00023136"/>
    </source>
</evidence>
<dbReference type="PROSITE" id="PS00543">
    <property type="entry name" value="HLYD_FAMILY"/>
    <property type="match status" value="1"/>
</dbReference>
<dbReference type="PANTHER" id="PTHR30386:SF26">
    <property type="entry name" value="TRANSPORT PROTEIN COMB"/>
    <property type="match status" value="1"/>
</dbReference>
<feature type="transmembrane region" description="Helical" evidence="9">
    <location>
        <begin position="27"/>
        <end position="46"/>
    </location>
</feature>
<dbReference type="Proteomes" id="UP000241771">
    <property type="component" value="Unassembled WGS sequence"/>
</dbReference>
<dbReference type="GO" id="GO:0005886">
    <property type="term" value="C:plasma membrane"/>
    <property type="evidence" value="ECO:0007669"/>
    <property type="project" value="UniProtKB-SubCell"/>
</dbReference>
<dbReference type="InterPro" id="IPR006144">
    <property type="entry name" value="Secretion_HlyD_CS"/>
</dbReference>
<dbReference type="InterPro" id="IPR050739">
    <property type="entry name" value="MFP"/>
</dbReference>
<dbReference type="PANTHER" id="PTHR30386">
    <property type="entry name" value="MEMBRANE FUSION SUBUNIT OF EMRAB-TOLC MULTIDRUG EFFLUX PUMP"/>
    <property type="match status" value="1"/>
</dbReference>
<dbReference type="InterPro" id="IPR010129">
    <property type="entry name" value="T1SS_HlyD"/>
</dbReference>
<evidence type="ECO:0000256" key="9">
    <source>
        <dbReference type="RuleBase" id="RU365093"/>
    </source>
</evidence>
<reference evidence="12 13" key="1">
    <citation type="submission" date="2018-01" db="EMBL/GenBank/DDBJ databases">
        <title>Whole genome sequencing of Histamine producing bacteria.</title>
        <authorList>
            <person name="Butler K."/>
        </authorList>
    </citation>
    <scope>NUCLEOTIDE SEQUENCE [LARGE SCALE GENOMIC DNA]</scope>
    <source>
        <strain evidence="12 13">DSM 100436</strain>
    </source>
</reference>
<evidence type="ECO:0000313" key="13">
    <source>
        <dbReference type="Proteomes" id="UP000241771"/>
    </source>
</evidence>
<dbReference type="OrthoDB" id="9775513at2"/>
<evidence type="ECO:0000256" key="3">
    <source>
        <dbReference type="ARBA" id="ARBA00022448"/>
    </source>
</evidence>
<evidence type="ECO:0000256" key="6">
    <source>
        <dbReference type="ARBA" id="ARBA00022692"/>
    </source>
</evidence>
<comment type="subcellular location">
    <subcellularLocation>
        <location evidence="1 9">Cell inner membrane</location>
        <topology evidence="1 9">Single-pass membrane protein</topology>
    </subcellularLocation>
</comment>
<keyword evidence="5 9" id="KW-0997">Cell inner membrane</keyword>
<evidence type="ECO:0000259" key="11">
    <source>
        <dbReference type="Pfam" id="PF26002"/>
    </source>
</evidence>
<dbReference type="GO" id="GO:0009306">
    <property type="term" value="P:protein secretion"/>
    <property type="evidence" value="ECO:0007669"/>
    <property type="project" value="InterPro"/>
</dbReference>
<keyword evidence="10" id="KW-0175">Coiled coil</keyword>
<keyword evidence="13" id="KW-1185">Reference proteome</keyword>
<evidence type="ECO:0000313" key="12">
    <source>
        <dbReference type="EMBL" id="PSW09573.1"/>
    </source>
</evidence>
<evidence type="ECO:0000256" key="7">
    <source>
        <dbReference type="ARBA" id="ARBA00022989"/>
    </source>
</evidence>
<evidence type="ECO:0000256" key="4">
    <source>
        <dbReference type="ARBA" id="ARBA00022475"/>
    </source>
</evidence>
<gene>
    <name evidence="12" type="ORF">C9I98_25800</name>
</gene>
<organism evidence="12 13">
    <name type="scientific">Photobacterium sanctipauli</name>
    <dbReference type="NCBI Taxonomy" id="1342794"/>
    <lineage>
        <taxon>Bacteria</taxon>
        <taxon>Pseudomonadati</taxon>
        <taxon>Pseudomonadota</taxon>
        <taxon>Gammaproteobacteria</taxon>
        <taxon>Vibrionales</taxon>
        <taxon>Vibrionaceae</taxon>
        <taxon>Photobacterium</taxon>
    </lineage>
</organism>
<name>A0A2T3N8H8_9GAMM</name>
<evidence type="ECO:0000256" key="1">
    <source>
        <dbReference type="ARBA" id="ARBA00004377"/>
    </source>
</evidence>
<dbReference type="AlphaFoldDB" id="A0A2T3N8H8"/>
<keyword evidence="4 9" id="KW-1003">Cell membrane</keyword>
<dbReference type="NCBIfam" id="TIGR01843">
    <property type="entry name" value="type_I_hlyD"/>
    <property type="match status" value="1"/>
</dbReference>
<keyword evidence="3 9" id="KW-0813">Transport</keyword>
<dbReference type="PRINTS" id="PR01490">
    <property type="entry name" value="RTXTOXIND"/>
</dbReference>
<dbReference type="InterPro" id="IPR058982">
    <property type="entry name" value="Beta-barrel_AprE"/>
</dbReference>
<dbReference type="Gene3D" id="2.40.30.170">
    <property type="match status" value="1"/>
</dbReference>
<evidence type="ECO:0000256" key="10">
    <source>
        <dbReference type="SAM" id="Coils"/>
    </source>
</evidence>
<feature type="domain" description="AprE-like beta-barrel" evidence="11">
    <location>
        <begin position="306"/>
        <end position="397"/>
    </location>
</feature>
<dbReference type="Pfam" id="PF26002">
    <property type="entry name" value="Beta-barrel_AprE"/>
    <property type="match status" value="1"/>
</dbReference>
<comment type="caution">
    <text evidence="12">The sequence shown here is derived from an EMBL/GenBank/DDBJ whole genome shotgun (WGS) entry which is preliminary data.</text>
</comment>
<keyword evidence="8 9" id="KW-0472">Membrane</keyword>